<dbReference type="Proteomes" id="UP000196475">
    <property type="component" value="Unassembled WGS sequence"/>
</dbReference>
<dbReference type="AlphaFoldDB" id="A0A1Y3PHL0"/>
<evidence type="ECO:0000256" key="1">
    <source>
        <dbReference type="SAM" id="Phobius"/>
    </source>
</evidence>
<comment type="caution">
    <text evidence="2">The sequence shown here is derived from an EMBL/GenBank/DDBJ whole genome shotgun (WGS) entry which is preliminary data.</text>
</comment>
<evidence type="ECO:0000313" key="2">
    <source>
        <dbReference type="EMBL" id="OUM86865.1"/>
    </source>
</evidence>
<keyword evidence="1" id="KW-0472">Membrane</keyword>
<keyword evidence="1" id="KW-1133">Transmembrane helix</keyword>
<feature type="transmembrane region" description="Helical" evidence="1">
    <location>
        <begin position="6"/>
        <end position="24"/>
    </location>
</feature>
<name>A0A1Y3PHL0_9BACI</name>
<dbReference type="EMBL" id="LZRT01000085">
    <property type="protein sequence ID" value="OUM86865.1"/>
    <property type="molecule type" value="Genomic_DNA"/>
</dbReference>
<sequence length="66" mass="7595">MIIIKLLWLVLFFGILSAVIVFLRRSRSQEEMTIKSLLFLIFDAVLFFFAAMVLSILIGIADIVFQ</sequence>
<protein>
    <submittedName>
        <fullName evidence="2">Uncharacterized protein</fullName>
    </submittedName>
</protein>
<proteinExistence type="predicted"/>
<organism evidence="2 3">
    <name type="scientific">Bacillus thermozeamaize</name>
    <dbReference type="NCBI Taxonomy" id="230954"/>
    <lineage>
        <taxon>Bacteria</taxon>
        <taxon>Bacillati</taxon>
        <taxon>Bacillota</taxon>
        <taxon>Bacilli</taxon>
        <taxon>Bacillales</taxon>
        <taxon>Bacillaceae</taxon>
        <taxon>Bacillus</taxon>
    </lineage>
</organism>
<keyword evidence="1" id="KW-0812">Transmembrane</keyword>
<gene>
    <name evidence="2" type="ORF">BAA01_15695</name>
</gene>
<reference evidence="3" key="1">
    <citation type="submission" date="2016-06" db="EMBL/GenBank/DDBJ databases">
        <authorList>
            <person name="Nascimento L."/>
            <person name="Pereira R.V."/>
            <person name="Martins L.F."/>
            <person name="Quaggio R.B."/>
            <person name="Silva A.M."/>
            <person name="Setubal J.C."/>
        </authorList>
    </citation>
    <scope>NUCLEOTIDE SEQUENCE [LARGE SCALE GENOMIC DNA]</scope>
</reference>
<evidence type="ECO:0000313" key="3">
    <source>
        <dbReference type="Proteomes" id="UP000196475"/>
    </source>
</evidence>
<feature type="transmembrane region" description="Helical" evidence="1">
    <location>
        <begin position="36"/>
        <end position="61"/>
    </location>
</feature>
<accession>A0A1Y3PHL0</accession>